<organism evidence="1 2">
    <name type="scientific">Cyclocybe aegerita</name>
    <name type="common">Black poplar mushroom</name>
    <name type="synonym">Agrocybe aegerita</name>
    <dbReference type="NCBI Taxonomy" id="1973307"/>
    <lineage>
        <taxon>Eukaryota</taxon>
        <taxon>Fungi</taxon>
        <taxon>Dikarya</taxon>
        <taxon>Basidiomycota</taxon>
        <taxon>Agaricomycotina</taxon>
        <taxon>Agaricomycetes</taxon>
        <taxon>Agaricomycetidae</taxon>
        <taxon>Agaricales</taxon>
        <taxon>Agaricineae</taxon>
        <taxon>Bolbitiaceae</taxon>
        <taxon>Cyclocybe</taxon>
    </lineage>
</organism>
<dbReference type="InterPro" id="IPR059179">
    <property type="entry name" value="MLKL-like_MCAfunc"/>
</dbReference>
<gene>
    <name evidence="1" type="ORF">AAE3_LOCUS9116</name>
</gene>
<proteinExistence type="predicted"/>
<dbReference type="PANTHER" id="PTHR39218">
    <property type="entry name" value="OXIDOREDUCTASE 14 KDA SUBUNIT, PUTATIVE (AFU_ORTHOLOGUE AFUA_1G12110)-RELATED"/>
    <property type="match status" value="1"/>
</dbReference>
<dbReference type="AlphaFoldDB" id="A0A8S0WVW9"/>
<dbReference type="OrthoDB" id="2141050at2759"/>
<dbReference type="EMBL" id="CACVBS010000057">
    <property type="protein sequence ID" value="CAA7267066.1"/>
    <property type="molecule type" value="Genomic_DNA"/>
</dbReference>
<dbReference type="PANTHER" id="PTHR39218:SF1">
    <property type="entry name" value="OXIDOREDUCTASE 14 KDA SUBUNIT, PUTATIVE (AFU_ORTHOLOGUE AFUA_1G12110)-RELATED"/>
    <property type="match status" value="1"/>
</dbReference>
<protein>
    <submittedName>
        <fullName evidence="1">Uncharacterized protein</fullName>
    </submittedName>
</protein>
<reference evidence="1 2" key="1">
    <citation type="submission" date="2020-01" db="EMBL/GenBank/DDBJ databases">
        <authorList>
            <person name="Gupta K D."/>
        </authorList>
    </citation>
    <scope>NUCLEOTIDE SEQUENCE [LARGE SCALE GENOMIC DNA]</scope>
</reference>
<evidence type="ECO:0000313" key="1">
    <source>
        <dbReference type="EMBL" id="CAA7267066.1"/>
    </source>
</evidence>
<sequence length="448" mass="50772">MPLLANIIGFSFFGLAARIGQLSIQRRNLFSNPGGHLLSMGAFGFVGYWAYKWEVYSTALLVEKRQAIAEGRLKALRETDEAAGGAILGDRSPEVLCESSLSYETPYNPLLKRDLDFQDRSDIQRNTTPTTADYMSHGGKQIVQVLETAAGLIPVPFLQEAIRIALRVIEACEEVIVIEQRVQELQDRVSQLMVVIVDSVIVQDDSTTGVVQAAAGDIEVDVKALSNYALICGCTNSLIKNLVEIVNDLEEIKIQNKRMLLVFKDANKSKIDECMDRLSAALERFSVAQDLRVIDMLHRIQARLERIQSLTENVAHRVQDLNAKVDDRFDEIMATLKHAQSQNASAALIRKSMPSKPRIFHATSLSTKYLHYWLTMRRREYVFSGLAEWGKHCLRWRSWRRLVCKKNSHLKIVFGSLVLKQYRRASLCRSYTRVSEPCKIRNLLLKTS</sequence>
<keyword evidence="2" id="KW-1185">Reference proteome</keyword>
<name>A0A8S0WVW9_CYCAE</name>
<dbReference type="CDD" id="cd21037">
    <property type="entry name" value="MLKL_NTD"/>
    <property type="match status" value="1"/>
</dbReference>
<evidence type="ECO:0000313" key="2">
    <source>
        <dbReference type="Proteomes" id="UP000467700"/>
    </source>
</evidence>
<accession>A0A8S0WVW9</accession>
<comment type="caution">
    <text evidence="1">The sequence shown here is derived from an EMBL/GenBank/DDBJ whole genome shotgun (WGS) entry which is preliminary data.</text>
</comment>
<dbReference type="Proteomes" id="UP000467700">
    <property type="component" value="Unassembled WGS sequence"/>
</dbReference>